<keyword evidence="3 6" id="KW-0645">Protease</keyword>
<dbReference type="EMBL" id="PKSG01001033">
    <property type="protein sequence ID" value="POR31500.1"/>
    <property type="molecule type" value="Genomic_DNA"/>
</dbReference>
<dbReference type="GO" id="GO:0004185">
    <property type="term" value="F:serine-type carboxypeptidase activity"/>
    <property type="evidence" value="ECO:0007669"/>
    <property type="project" value="UniProtKB-UniRule"/>
</dbReference>
<comment type="caution">
    <text evidence="8">The sequence shown here is derived from an EMBL/GenBank/DDBJ whole genome shotgun (WGS) entry which is preliminary data.</text>
</comment>
<dbReference type="InterPro" id="IPR018202">
    <property type="entry name" value="Ser_caboxypep_ser_AS"/>
</dbReference>
<dbReference type="Pfam" id="PF00450">
    <property type="entry name" value="Peptidase_S10"/>
    <property type="match status" value="1"/>
</dbReference>
<dbReference type="Gene3D" id="3.40.50.1820">
    <property type="entry name" value="alpha/beta hydrolase"/>
    <property type="match status" value="1"/>
</dbReference>
<evidence type="ECO:0000256" key="5">
    <source>
        <dbReference type="ARBA" id="ARBA00023180"/>
    </source>
</evidence>
<keyword evidence="6" id="KW-0732">Signal</keyword>
<evidence type="ECO:0000256" key="4">
    <source>
        <dbReference type="ARBA" id="ARBA00022801"/>
    </source>
</evidence>
<dbReference type="PRINTS" id="PR00724">
    <property type="entry name" value="CRBOXYPTASEC"/>
</dbReference>
<protein>
    <recommendedName>
        <fullName evidence="6">Carboxypeptidase</fullName>
        <ecNumber evidence="6">3.4.16.-</ecNumber>
    </recommendedName>
</protein>
<dbReference type="GO" id="GO:0006508">
    <property type="term" value="P:proteolysis"/>
    <property type="evidence" value="ECO:0007669"/>
    <property type="project" value="UniProtKB-KW"/>
</dbReference>
<organism evidence="8 9">
    <name type="scientific">Tolypocladium paradoxum</name>
    <dbReference type="NCBI Taxonomy" id="94208"/>
    <lineage>
        <taxon>Eukaryota</taxon>
        <taxon>Fungi</taxon>
        <taxon>Dikarya</taxon>
        <taxon>Ascomycota</taxon>
        <taxon>Pezizomycotina</taxon>
        <taxon>Sordariomycetes</taxon>
        <taxon>Hypocreomycetidae</taxon>
        <taxon>Hypocreales</taxon>
        <taxon>Ophiocordycipitaceae</taxon>
        <taxon>Tolypocladium</taxon>
    </lineage>
</organism>
<name>A0A2S4KMU1_9HYPO</name>
<keyword evidence="2 6" id="KW-0121">Carboxypeptidase</keyword>
<keyword evidence="4 6" id="KW-0378">Hydrolase</keyword>
<evidence type="ECO:0000256" key="6">
    <source>
        <dbReference type="RuleBase" id="RU361156"/>
    </source>
</evidence>
<dbReference type="PANTHER" id="PTHR11802">
    <property type="entry name" value="SERINE PROTEASE FAMILY S10 SERINE CARBOXYPEPTIDASE"/>
    <property type="match status" value="1"/>
</dbReference>
<dbReference type="PROSITE" id="PS00131">
    <property type="entry name" value="CARBOXYPEPT_SER_SER"/>
    <property type="match status" value="1"/>
</dbReference>
<sequence length="666" mass="70821">MRLSLAALLAASGPALAQFVAQDTTARNLTVVRSPGGDNVTVSYKVPDGTCKTAIDKQRQYTGWVNIPGDFPTNLFFWFVEARNPTDSLTVWLNGGPGSSSMYGFFAGNGPCEVVEKGLDKYDTAAREWGWDRASNMLFVDQPNQVGFSYDTPTNGTRSMINGSLAEPPTQGSDSSPPWNLANGTFSTNSGNSTANTTQIAAMAVWHTVQGFLTTFPRYQPRTNAPVAVNLFAESYGGVYGPVFAETWQAQNQKRLTGALSRNSTLELRLTSLGIVNGCVDRMLEVPMYPTFANNNTYGVRALSNEEAKFYLSKFGANGGCKDLLNQCQTAAAQKDPEGKGNQPDVNDVCSQASEACNDIQGAYYSSGRGVYDLAAANADPEPALFFVDYLNQASVQKAIGAPVNYTVDSGGVFKNFLLTGDIARGGNVGRLASLLKSGVRVGLIYGDRDYICNWFGGEAVSLGIAQQAGGDYAAKFPAAGYAPIIVNDSYVGGQVRQYGNLSFSRVYQAGHSVAWYQPETAFQVFARIMMGKSVSTGSDVDLTSFNTTGPLNSTQTAKLPTAPKPTCFVRAFDSTCDKDAQKLAASDGGVVINGILYSKSEDWPLATTQKPTSTTNPTPSQTTAMTGVYTATKTPGSAASSMRSALPLWGVGAALVALHGLVCLI</sequence>
<dbReference type="EC" id="3.4.16.-" evidence="6"/>
<dbReference type="InterPro" id="IPR029058">
    <property type="entry name" value="AB_hydrolase_fold"/>
</dbReference>
<feature type="signal peptide" evidence="6">
    <location>
        <begin position="1"/>
        <end position="17"/>
    </location>
</feature>
<evidence type="ECO:0000256" key="7">
    <source>
        <dbReference type="SAM" id="MobiDB-lite"/>
    </source>
</evidence>
<keyword evidence="5" id="KW-0325">Glycoprotein</keyword>
<feature type="chain" id="PRO_5015368855" description="Carboxypeptidase" evidence="6">
    <location>
        <begin position="18"/>
        <end position="666"/>
    </location>
</feature>
<reference evidence="8 9" key="1">
    <citation type="submission" date="2018-01" db="EMBL/GenBank/DDBJ databases">
        <title>Harnessing the power of phylogenomics to disentangle the directionality and signatures of interkingdom host jumping in the parasitic fungal genus Tolypocladium.</title>
        <authorList>
            <person name="Quandt C.A."/>
            <person name="Patterson W."/>
            <person name="Spatafora J.W."/>
        </authorList>
    </citation>
    <scope>NUCLEOTIDE SEQUENCE [LARGE SCALE GENOMIC DNA]</scope>
    <source>
        <strain evidence="8 9">NRBC 100945</strain>
    </source>
</reference>
<gene>
    <name evidence="8" type="ORF">TPAR_08319</name>
</gene>
<feature type="region of interest" description="Disordered" evidence="7">
    <location>
        <begin position="162"/>
        <end position="193"/>
    </location>
</feature>
<dbReference type="Proteomes" id="UP000237481">
    <property type="component" value="Unassembled WGS sequence"/>
</dbReference>
<accession>A0A2S4KMU1</accession>
<evidence type="ECO:0000313" key="9">
    <source>
        <dbReference type="Proteomes" id="UP000237481"/>
    </source>
</evidence>
<dbReference type="InterPro" id="IPR001563">
    <property type="entry name" value="Peptidase_S10"/>
</dbReference>
<feature type="compositionally biased region" description="Low complexity" evidence="7">
    <location>
        <begin position="182"/>
        <end position="193"/>
    </location>
</feature>
<comment type="similarity">
    <text evidence="1 6">Belongs to the peptidase S10 family.</text>
</comment>
<dbReference type="AlphaFoldDB" id="A0A2S4KMU1"/>
<dbReference type="STRING" id="94208.A0A2S4KMU1"/>
<dbReference type="PANTHER" id="PTHR11802:SF404">
    <property type="entry name" value="CARBOXYPEPTIDASE"/>
    <property type="match status" value="1"/>
</dbReference>
<evidence type="ECO:0000313" key="8">
    <source>
        <dbReference type="EMBL" id="POR31500.1"/>
    </source>
</evidence>
<evidence type="ECO:0000256" key="3">
    <source>
        <dbReference type="ARBA" id="ARBA00022670"/>
    </source>
</evidence>
<dbReference type="OrthoDB" id="443318at2759"/>
<dbReference type="GO" id="GO:0000324">
    <property type="term" value="C:fungal-type vacuole"/>
    <property type="evidence" value="ECO:0007669"/>
    <property type="project" value="TreeGrafter"/>
</dbReference>
<keyword evidence="9" id="KW-1185">Reference proteome</keyword>
<evidence type="ECO:0000256" key="1">
    <source>
        <dbReference type="ARBA" id="ARBA00009431"/>
    </source>
</evidence>
<proteinExistence type="inferred from homology"/>
<evidence type="ECO:0000256" key="2">
    <source>
        <dbReference type="ARBA" id="ARBA00022645"/>
    </source>
</evidence>
<dbReference type="SUPFAM" id="SSF53474">
    <property type="entry name" value="alpha/beta-Hydrolases"/>
    <property type="match status" value="1"/>
</dbReference>